<reference evidence="1 2" key="1">
    <citation type="journal article" date="2012" name="Genome Biol.">
        <title>Genome and low-iron response of an oceanic diatom adapted to chronic iron limitation.</title>
        <authorList>
            <person name="Lommer M."/>
            <person name="Specht M."/>
            <person name="Roy A.S."/>
            <person name="Kraemer L."/>
            <person name="Andreson R."/>
            <person name="Gutowska M.A."/>
            <person name="Wolf J."/>
            <person name="Bergner S.V."/>
            <person name="Schilhabel M.B."/>
            <person name="Klostermeier U.C."/>
            <person name="Beiko R.G."/>
            <person name="Rosenstiel P."/>
            <person name="Hippler M."/>
            <person name="Laroche J."/>
        </authorList>
    </citation>
    <scope>NUCLEOTIDE SEQUENCE [LARGE SCALE GENOMIC DNA]</scope>
    <source>
        <strain evidence="1 2">CCMP1005</strain>
    </source>
</reference>
<comment type="caution">
    <text evidence="1">The sequence shown here is derived from an EMBL/GenBank/DDBJ whole genome shotgun (WGS) entry which is preliminary data.</text>
</comment>
<evidence type="ECO:0000313" key="2">
    <source>
        <dbReference type="Proteomes" id="UP000266841"/>
    </source>
</evidence>
<dbReference type="OrthoDB" id="46613at2759"/>
<proteinExistence type="predicted"/>
<protein>
    <submittedName>
        <fullName evidence="1">Uncharacterized protein</fullName>
    </submittedName>
</protein>
<dbReference type="eggNOG" id="ENOG502SSW1">
    <property type="taxonomic scope" value="Eukaryota"/>
</dbReference>
<dbReference type="AlphaFoldDB" id="K0RS34"/>
<dbReference type="EMBL" id="AGNL01041221">
    <property type="protein sequence ID" value="EJK51681.1"/>
    <property type="molecule type" value="Genomic_DNA"/>
</dbReference>
<keyword evidence="2" id="KW-1185">Reference proteome</keyword>
<name>K0RS34_THAOC</name>
<organism evidence="1 2">
    <name type="scientific">Thalassiosira oceanica</name>
    <name type="common">Marine diatom</name>
    <dbReference type="NCBI Taxonomy" id="159749"/>
    <lineage>
        <taxon>Eukaryota</taxon>
        <taxon>Sar</taxon>
        <taxon>Stramenopiles</taxon>
        <taxon>Ochrophyta</taxon>
        <taxon>Bacillariophyta</taxon>
        <taxon>Coscinodiscophyceae</taxon>
        <taxon>Thalassiosirophycidae</taxon>
        <taxon>Thalassiosirales</taxon>
        <taxon>Thalassiosiraceae</taxon>
        <taxon>Thalassiosira</taxon>
    </lineage>
</organism>
<dbReference type="Proteomes" id="UP000266841">
    <property type="component" value="Unassembled WGS sequence"/>
</dbReference>
<accession>K0RS34</accession>
<evidence type="ECO:0000313" key="1">
    <source>
        <dbReference type="EMBL" id="EJK51681.1"/>
    </source>
</evidence>
<sequence>MLESLPDESYRGKRILAIALVYVGIYIFLHQGGRASLQGPGPKQNHTQHTASVRDGKIQVFYNLFLKSAEDGERVRNLVDEQLGHVDPKLHDTNISITSIGYQLDKLPAKSFVRSHHAEGGEDLTLKALWQYCKSNSDPSVRVVYLHSKGSYHPSEANNKLRNFVTQGALSAECANLPEECNVCSSRMSPLPHPHTSGNMWLARCDYIARLIDPMALSDGKLPEKLSEDNPCAGRGRYLGEHWVHSHPSVKPCDLYPGEEFTWAHLRVPPGVLKKELRSAPRFRFQDYVLPGMCKDQHPETLALPDFVDLRIQNYDLLYNISTLGEEWWGWQFLRGSLEI</sequence>
<gene>
    <name evidence="1" type="ORF">THAOC_29125</name>
</gene>